<sequence>MSRRRGPRELSEEERRAWAHLASTVTPMAGRKRPDTPKAPVAPPPSPPQKQPRRMKQPRVQRPVAPPPAPVLAESGGGLDRGWDKKLTRGTVEPDFTLDLHGHGLDAAYRRLDAGLSQAIAQGARVLLVVAGKPRPVHAADRAERRGAIRAKLLDWIAAGPHASRIAAVRGAHPRHGGRGALYLILRRPR</sequence>
<dbReference type="InterPro" id="IPR002625">
    <property type="entry name" value="Smr_dom"/>
</dbReference>
<dbReference type="RefSeq" id="WP_066773073.1">
    <property type="nucleotide sequence ID" value="NZ_BMIP01000001.1"/>
</dbReference>
<evidence type="ECO:0000256" key="1">
    <source>
        <dbReference type="SAM" id="MobiDB-lite"/>
    </source>
</evidence>
<dbReference type="PANTHER" id="PTHR35562">
    <property type="entry name" value="DNA ENDONUCLEASE SMRA-RELATED"/>
    <property type="match status" value="1"/>
</dbReference>
<feature type="compositionally biased region" description="Pro residues" evidence="1">
    <location>
        <begin position="40"/>
        <end position="50"/>
    </location>
</feature>
<evidence type="ECO:0000259" key="2">
    <source>
        <dbReference type="Pfam" id="PF01713"/>
    </source>
</evidence>
<dbReference type="Proteomes" id="UP000612349">
    <property type="component" value="Unassembled WGS sequence"/>
</dbReference>
<protein>
    <submittedName>
        <fullName evidence="3">Smr protein/Muts2-like</fullName>
    </submittedName>
</protein>
<dbReference type="PANTHER" id="PTHR35562:SF2">
    <property type="entry name" value="DNA ENDONUCLEASE SMRA-RELATED"/>
    <property type="match status" value="1"/>
</dbReference>
<dbReference type="OrthoDB" id="7165597at2"/>
<evidence type="ECO:0000313" key="3">
    <source>
        <dbReference type="EMBL" id="GGD59090.1"/>
    </source>
</evidence>
<dbReference type="Pfam" id="PF01713">
    <property type="entry name" value="Smr"/>
    <property type="match status" value="1"/>
</dbReference>
<keyword evidence="4" id="KW-1185">Reference proteome</keyword>
<accession>A0A916YT96</accession>
<comment type="caution">
    <text evidence="3">The sequence shown here is derived from an EMBL/GenBank/DDBJ whole genome shotgun (WGS) entry which is preliminary data.</text>
</comment>
<dbReference type="Gene3D" id="3.30.1370.110">
    <property type="match status" value="1"/>
</dbReference>
<evidence type="ECO:0000313" key="4">
    <source>
        <dbReference type="Proteomes" id="UP000612349"/>
    </source>
</evidence>
<name>A0A916YT96_9SPHN</name>
<dbReference type="SUPFAM" id="SSF160443">
    <property type="entry name" value="SMR domain-like"/>
    <property type="match status" value="1"/>
</dbReference>
<dbReference type="EMBL" id="BMIP01000001">
    <property type="protein sequence ID" value="GGD59090.1"/>
    <property type="molecule type" value="Genomic_DNA"/>
</dbReference>
<dbReference type="AlphaFoldDB" id="A0A916YT96"/>
<reference evidence="3" key="1">
    <citation type="journal article" date="2014" name="Int. J. Syst. Evol. Microbiol.">
        <title>Complete genome sequence of Corynebacterium casei LMG S-19264T (=DSM 44701T), isolated from a smear-ripened cheese.</title>
        <authorList>
            <consortium name="US DOE Joint Genome Institute (JGI-PGF)"/>
            <person name="Walter F."/>
            <person name="Albersmeier A."/>
            <person name="Kalinowski J."/>
            <person name="Ruckert C."/>
        </authorList>
    </citation>
    <scope>NUCLEOTIDE SEQUENCE</scope>
    <source>
        <strain evidence="3">CGMCC 1.15360</strain>
    </source>
</reference>
<dbReference type="InterPro" id="IPR036063">
    <property type="entry name" value="Smr_dom_sf"/>
</dbReference>
<reference evidence="3" key="2">
    <citation type="submission" date="2020-09" db="EMBL/GenBank/DDBJ databases">
        <authorList>
            <person name="Sun Q."/>
            <person name="Zhou Y."/>
        </authorList>
    </citation>
    <scope>NUCLEOTIDE SEQUENCE</scope>
    <source>
        <strain evidence="3">CGMCC 1.15360</strain>
    </source>
</reference>
<feature type="compositionally biased region" description="Basic and acidic residues" evidence="1">
    <location>
        <begin position="7"/>
        <end position="17"/>
    </location>
</feature>
<organism evidence="3 4">
    <name type="scientific">Croceicoccus mobilis</name>
    <dbReference type="NCBI Taxonomy" id="1703339"/>
    <lineage>
        <taxon>Bacteria</taxon>
        <taxon>Pseudomonadati</taxon>
        <taxon>Pseudomonadota</taxon>
        <taxon>Alphaproteobacteria</taxon>
        <taxon>Sphingomonadales</taxon>
        <taxon>Erythrobacteraceae</taxon>
        <taxon>Croceicoccus</taxon>
    </lineage>
</organism>
<gene>
    <name evidence="3" type="ORF">GCM10010990_05480</name>
</gene>
<feature type="domain" description="Smr" evidence="2">
    <location>
        <begin position="98"/>
        <end position="187"/>
    </location>
</feature>
<feature type="region of interest" description="Disordered" evidence="1">
    <location>
        <begin position="1"/>
        <end position="86"/>
    </location>
</feature>
<proteinExistence type="predicted"/>